<comment type="similarity">
    <text evidence="2">Belongs to the major facilitator superfamily. Sugar transporter (TC 2.A.1.1) family.</text>
</comment>
<dbReference type="SUPFAM" id="SSF103473">
    <property type="entry name" value="MFS general substrate transporter"/>
    <property type="match status" value="2"/>
</dbReference>
<evidence type="ECO:0000259" key="8">
    <source>
        <dbReference type="PROSITE" id="PS50850"/>
    </source>
</evidence>
<feature type="domain" description="Major facilitator superfamily (MFS) profile" evidence="8">
    <location>
        <begin position="1"/>
        <end position="205"/>
    </location>
</feature>
<evidence type="ECO:0000256" key="1">
    <source>
        <dbReference type="ARBA" id="ARBA00004141"/>
    </source>
</evidence>
<dbReference type="InterPro" id="IPR050814">
    <property type="entry name" value="Myo-inositol_Transporter"/>
</dbReference>
<dbReference type="PANTHER" id="PTHR48020">
    <property type="entry name" value="PROTON MYO-INOSITOL COTRANSPORTER"/>
    <property type="match status" value="1"/>
</dbReference>
<dbReference type="GO" id="GO:0022857">
    <property type="term" value="F:transmembrane transporter activity"/>
    <property type="evidence" value="ECO:0007669"/>
    <property type="project" value="InterPro"/>
</dbReference>
<feature type="transmembrane region" description="Helical" evidence="7">
    <location>
        <begin position="150"/>
        <end position="170"/>
    </location>
</feature>
<feature type="transmembrane region" description="Helical" evidence="7">
    <location>
        <begin position="113"/>
        <end position="138"/>
    </location>
</feature>
<keyword evidence="5 7" id="KW-1133">Transmembrane helix</keyword>
<keyword evidence="4 7" id="KW-0812">Transmembrane</keyword>
<dbReference type="PROSITE" id="PS50850">
    <property type="entry name" value="MFS"/>
    <property type="match status" value="1"/>
</dbReference>
<feature type="transmembrane region" description="Helical" evidence="7">
    <location>
        <begin position="51"/>
        <end position="74"/>
    </location>
</feature>
<dbReference type="EMBL" id="SNRW01001879">
    <property type="protein sequence ID" value="KAA6394678.1"/>
    <property type="molecule type" value="Genomic_DNA"/>
</dbReference>
<organism evidence="9 10">
    <name type="scientific">Streblomastix strix</name>
    <dbReference type="NCBI Taxonomy" id="222440"/>
    <lineage>
        <taxon>Eukaryota</taxon>
        <taxon>Metamonada</taxon>
        <taxon>Preaxostyla</taxon>
        <taxon>Oxymonadida</taxon>
        <taxon>Streblomastigidae</taxon>
        <taxon>Streblomastix</taxon>
    </lineage>
</organism>
<evidence type="ECO:0000256" key="5">
    <source>
        <dbReference type="ARBA" id="ARBA00022989"/>
    </source>
</evidence>
<dbReference type="InterPro" id="IPR036259">
    <property type="entry name" value="MFS_trans_sf"/>
</dbReference>
<feature type="transmembrane region" description="Helical" evidence="7">
    <location>
        <begin position="81"/>
        <end position="107"/>
    </location>
</feature>
<dbReference type="AlphaFoldDB" id="A0A5J4WIM2"/>
<dbReference type="PANTHER" id="PTHR48020:SF12">
    <property type="entry name" value="PROTON MYO-INOSITOL COTRANSPORTER"/>
    <property type="match status" value="1"/>
</dbReference>
<dbReference type="Gene3D" id="1.20.1250.20">
    <property type="entry name" value="MFS general substrate transporter like domains"/>
    <property type="match status" value="2"/>
</dbReference>
<dbReference type="Pfam" id="PF00083">
    <property type="entry name" value="Sugar_tr"/>
    <property type="match status" value="1"/>
</dbReference>
<comment type="caution">
    <text evidence="9">The sequence shown here is derived from an EMBL/GenBank/DDBJ whole genome shotgun (WGS) entry which is preliminary data.</text>
</comment>
<dbReference type="OrthoDB" id="6339427at2759"/>
<feature type="transmembrane region" description="Helical" evidence="7">
    <location>
        <begin position="182"/>
        <end position="201"/>
    </location>
</feature>
<dbReference type="InterPro" id="IPR005829">
    <property type="entry name" value="Sugar_transporter_CS"/>
</dbReference>
<dbReference type="GO" id="GO:0016020">
    <property type="term" value="C:membrane"/>
    <property type="evidence" value="ECO:0007669"/>
    <property type="project" value="UniProtKB-SubCell"/>
</dbReference>
<keyword evidence="3" id="KW-0813">Transport</keyword>
<proteinExistence type="inferred from homology"/>
<dbReference type="PROSITE" id="PS00217">
    <property type="entry name" value="SUGAR_TRANSPORT_2"/>
    <property type="match status" value="1"/>
</dbReference>
<accession>A0A5J4WIM2</accession>
<evidence type="ECO:0000313" key="9">
    <source>
        <dbReference type="EMBL" id="KAA6394678.1"/>
    </source>
</evidence>
<keyword evidence="6 7" id="KW-0472">Membrane</keyword>
<evidence type="ECO:0000256" key="4">
    <source>
        <dbReference type="ARBA" id="ARBA00022692"/>
    </source>
</evidence>
<dbReference type="InterPro" id="IPR020846">
    <property type="entry name" value="MFS_dom"/>
</dbReference>
<reference evidence="9 10" key="1">
    <citation type="submission" date="2019-03" db="EMBL/GenBank/DDBJ databases">
        <title>Single cell metagenomics reveals metabolic interactions within the superorganism composed of flagellate Streblomastix strix and complex community of Bacteroidetes bacteria on its surface.</title>
        <authorList>
            <person name="Treitli S.C."/>
            <person name="Kolisko M."/>
            <person name="Husnik F."/>
            <person name="Keeling P."/>
            <person name="Hampl V."/>
        </authorList>
    </citation>
    <scope>NUCLEOTIDE SEQUENCE [LARGE SCALE GENOMIC DNA]</scope>
    <source>
        <strain evidence="9">ST1C</strain>
    </source>
</reference>
<protein>
    <recommendedName>
        <fullName evidence="8">Major facilitator superfamily (MFS) profile domain-containing protein</fullName>
    </recommendedName>
</protein>
<name>A0A5J4WIM2_9EUKA</name>
<dbReference type="InterPro" id="IPR005828">
    <property type="entry name" value="MFS_sugar_transport-like"/>
</dbReference>
<evidence type="ECO:0000256" key="6">
    <source>
        <dbReference type="ARBA" id="ARBA00023136"/>
    </source>
</evidence>
<dbReference type="Proteomes" id="UP000324800">
    <property type="component" value="Unassembled WGS sequence"/>
</dbReference>
<evidence type="ECO:0000256" key="7">
    <source>
        <dbReference type="SAM" id="Phobius"/>
    </source>
</evidence>
<evidence type="ECO:0000256" key="3">
    <source>
        <dbReference type="ARBA" id="ARBA00022448"/>
    </source>
</evidence>
<gene>
    <name evidence="9" type="ORF">EZS28_009795</name>
</gene>
<evidence type="ECO:0000313" key="10">
    <source>
        <dbReference type="Proteomes" id="UP000324800"/>
    </source>
</evidence>
<sequence>MRTLAGIGIGAISSIAPAYTAELASDKSRGVILGLFQVSILQNAGVRNRTLLLLLTFAIGFWNLITSIPQLFFIEKRGRKPVLLVGSIILAIGMFILMLSTLIHQLAKDDKQFYLAIPGIVIFLAGFEIGIGPVFFVMIAEMFPEKVSNIISCLLMTLMWISNLIVVTVYSPLSKAIGDKGVFIITFVFSSILVVFTIFVVKETKGMHSKQNLQIEQEKNHDINNVV</sequence>
<evidence type="ECO:0000256" key="2">
    <source>
        <dbReference type="ARBA" id="ARBA00010992"/>
    </source>
</evidence>
<comment type="subcellular location">
    <subcellularLocation>
        <location evidence="1">Membrane</location>
        <topology evidence="1">Multi-pass membrane protein</topology>
    </subcellularLocation>
</comment>